<comment type="caution">
    <text evidence="1">The sequence shown here is derived from an EMBL/GenBank/DDBJ whole genome shotgun (WGS) entry which is preliminary data.</text>
</comment>
<dbReference type="AlphaFoldDB" id="A0A5M8FVQ2"/>
<keyword evidence="2" id="KW-1185">Reference proteome</keyword>
<dbReference type="InterPro" id="IPR027417">
    <property type="entry name" value="P-loop_NTPase"/>
</dbReference>
<dbReference type="RefSeq" id="WP_150089509.1">
    <property type="nucleotide sequence ID" value="NZ_VWXX01000001.1"/>
</dbReference>
<organism evidence="1 2">
    <name type="scientific">Thiohalocapsa marina</name>
    <dbReference type="NCBI Taxonomy" id="424902"/>
    <lineage>
        <taxon>Bacteria</taxon>
        <taxon>Pseudomonadati</taxon>
        <taxon>Pseudomonadota</taxon>
        <taxon>Gammaproteobacteria</taxon>
        <taxon>Chromatiales</taxon>
        <taxon>Chromatiaceae</taxon>
        <taxon>Thiohalocapsa</taxon>
    </lineage>
</organism>
<protein>
    <submittedName>
        <fullName evidence="1">Uncharacterized protein</fullName>
    </submittedName>
</protein>
<evidence type="ECO:0000313" key="2">
    <source>
        <dbReference type="Proteomes" id="UP000322981"/>
    </source>
</evidence>
<dbReference type="SUPFAM" id="SSF52540">
    <property type="entry name" value="P-loop containing nucleoside triphosphate hydrolases"/>
    <property type="match status" value="1"/>
</dbReference>
<name>A0A5M8FVQ2_9GAMM</name>
<evidence type="ECO:0000313" key="1">
    <source>
        <dbReference type="EMBL" id="KAA6187855.1"/>
    </source>
</evidence>
<dbReference type="Proteomes" id="UP000322981">
    <property type="component" value="Unassembled WGS sequence"/>
</dbReference>
<gene>
    <name evidence="1" type="ORF">F2Q65_01045</name>
</gene>
<proteinExistence type="predicted"/>
<dbReference type="EMBL" id="VWXX01000001">
    <property type="protein sequence ID" value="KAA6187855.1"/>
    <property type="molecule type" value="Genomic_DNA"/>
</dbReference>
<accession>A0A5M8FVQ2</accession>
<dbReference type="Gene3D" id="3.40.50.300">
    <property type="entry name" value="P-loop containing nucleotide triphosphate hydrolases"/>
    <property type="match status" value="1"/>
</dbReference>
<reference evidence="1 2" key="1">
    <citation type="submission" date="2019-09" db="EMBL/GenBank/DDBJ databases">
        <title>Whole-genome sequence of the purple sulfur bacterium Thiohalocapsa marina DSM 19078.</title>
        <authorList>
            <person name="Kyndt J.A."/>
            <person name="Meyer T.E."/>
        </authorList>
    </citation>
    <scope>NUCLEOTIDE SEQUENCE [LARGE SCALE GENOMIC DNA]</scope>
    <source>
        <strain evidence="1 2">DSM 19078</strain>
    </source>
</reference>
<dbReference type="OrthoDB" id="5801030at2"/>
<sequence>MAKQIILHVGTEKTGTTSIQEYLSAVRPALEESGWLYPSSLGSGPHIQLTACCLDFSPNASLLKALGIASDAQLERHRERVLKRLTNEVATSTSNKIIISDEHINVHLCTLEILERLHALLRNIGTITKIVLYLRRQDRLYMSMKSEALKNSLFHVHNLKDPIHTFHVLPYRFNYAKIVENIQSAFPKSEFVLRPFIDSPDFDVLADFRHTLRLTSLPVISQAARQNLSLPNAAFRSLILIGALASKRNDTALLSHWRTVLNLVANRFPGPPARLSAAESAEFMTRFQSMNRKLIDEYPQLGSALHSKDLDTELTGSYPPSNLEPLTLSRAISDSLPTRAANTLEKICFDLSQADDDYALAFPPEVRERWEVIKQKNLQSH</sequence>